<keyword evidence="2" id="KW-1185">Reference proteome</keyword>
<dbReference type="AlphaFoldDB" id="E7A8Z6"/>
<organism evidence="1 2">
    <name type="scientific">Helicobacter felis (strain ATCC 49179 / CCUG 28539 / NCTC 12436 / CS1)</name>
    <dbReference type="NCBI Taxonomy" id="936155"/>
    <lineage>
        <taxon>Bacteria</taxon>
        <taxon>Pseudomonadati</taxon>
        <taxon>Campylobacterota</taxon>
        <taxon>Epsilonproteobacteria</taxon>
        <taxon>Campylobacterales</taxon>
        <taxon>Helicobacteraceae</taxon>
        <taxon>Helicobacter</taxon>
    </lineage>
</organism>
<dbReference type="STRING" id="936155.HFELIS_03480"/>
<evidence type="ECO:0000313" key="1">
    <source>
        <dbReference type="EMBL" id="CBY82432.1"/>
    </source>
</evidence>
<proteinExistence type="predicted"/>
<dbReference type="HOGENOM" id="CLU_2046408_0_0_7"/>
<accession>E7A8Z6</accession>
<sequence length="120" mass="14137">MFAPLLQARKENLNLWDTLKSQTMSVEENDLNALNRRIKEILDDMPNGQKHDPSIQPSLHTFKQLNWYEGTLVDYEEETYEKFVKTFLGVDLEQQPATLLNAYYNSRLKVLWQDIKAHLP</sequence>
<dbReference type="KEGG" id="hfe:HFELIS_03480"/>
<dbReference type="Proteomes" id="UP000007934">
    <property type="component" value="Chromosome"/>
</dbReference>
<protein>
    <submittedName>
        <fullName evidence="1">Uncharacterized protein</fullName>
    </submittedName>
</protein>
<evidence type="ECO:0000313" key="2">
    <source>
        <dbReference type="Proteomes" id="UP000007934"/>
    </source>
</evidence>
<gene>
    <name evidence="1" type="ordered locus">Hfelis_03480</name>
</gene>
<reference evidence="1 2" key="1">
    <citation type="journal article" date="2011" name="Genome Biol. Evol.">
        <title>Comparative whole genome sequence analysis of the carcinogenic bacterial model pathogen Helicobacter felis.</title>
        <authorList>
            <person name="Arnold I.C."/>
            <person name="Zigova Z."/>
            <person name="Holden M."/>
            <person name="Lawley T.D."/>
            <person name="Rad R."/>
            <person name="Dougan G."/>
            <person name="Falkow S."/>
            <person name="Bentley S.D."/>
            <person name="Muller A."/>
        </authorList>
    </citation>
    <scope>NUCLEOTIDE SEQUENCE [LARGE SCALE GENOMIC DNA]</scope>
    <source>
        <strain evidence="2">ATCC 49179 / CCUG 28539 / NCTC 12436 / CS1</strain>
    </source>
</reference>
<name>E7A8Z6_HELFC</name>
<dbReference type="EMBL" id="FQ670179">
    <property type="protein sequence ID" value="CBY82432.1"/>
    <property type="molecule type" value="Genomic_DNA"/>
</dbReference>